<feature type="region of interest" description="Disordered" evidence="1">
    <location>
        <begin position="485"/>
        <end position="556"/>
    </location>
</feature>
<gene>
    <name evidence="2" type="ORF">KXQ929_LOCUS28844</name>
</gene>
<reference evidence="2" key="1">
    <citation type="submission" date="2021-02" db="EMBL/GenBank/DDBJ databases">
        <authorList>
            <person name="Nowell W R."/>
        </authorList>
    </citation>
    <scope>NUCLEOTIDE SEQUENCE</scope>
</reference>
<evidence type="ECO:0000256" key="1">
    <source>
        <dbReference type="SAM" id="MobiDB-lite"/>
    </source>
</evidence>
<feature type="compositionally biased region" description="Polar residues" evidence="1">
    <location>
        <begin position="180"/>
        <end position="191"/>
    </location>
</feature>
<feature type="compositionally biased region" description="Low complexity" evidence="1">
    <location>
        <begin position="541"/>
        <end position="552"/>
    </location>
</feature>
<organism evidence="2 3">
    <name type="scientific">Adineta steineri</name>
    <dbReference type="NCBI Taxonomy" id="433720"/>
    <lineage>
        <taxon>Eukaryota</taxon>
        <taxon>Metazoa</taxon>
        <taxon>Spiralia</taxon>
        <taxon>Gnathifera</taxon>
        <taxon>Rotifera</taxon>
        <taxon>Eurotatoria</taxon>
        <taxon>Bdelloidea</taxon>
        <taxon>Adinetida</taxon>
        <taxon>Adinetidae</taxon>
        <taxon>Adineta</taxon>
    </lineage>
</organism>
<evidence type="ECO:0000313" key="2">
    <source>
        <dbReference type="EMBL" id="CAF4007164.1"/>
    </source>
</evidence>
<dbReference type="EMBL" id="CAJOBB010002904">
    <property type="protein sequence ID" value="CAF4007164.1"/>
    <property type="molecule type" value="Genomic_DNA"/>
</dbReference>
<feature type="compositionally biased region" description="Polar residues" evidence="1">
    <location>
        <begin position="510"/>
        <end position="526"/>
    </location>
</feature>
<feature type="compositionally biased region" description="Pro residues" evidence="1">
    <location>
        <begin position="495"/>
        <end position="504"/>
    </location>
</feature>
<protein>
    <recommendedName>
        <fullName evidence="4">Replication-associated protein</fullName>
    </recommendedName>
</protein>
<accession>A0A819PFD0</accession>
<evidence type="ECO:0000313" key="3">
    <source>
        <dbReference type="Proteomes" id="UP000663868"/>
    </source>
</evidence>
<evidence type="ECO:0008006" key="4">
    <source>
        <dbReference type="Google" id="ProtNLM"/>
    </source>
</evidence>
<sequence length="582" mass="65443">MASNFSPISPIDVNNDSGVVPIQTSSMINRDDATTTRLHLYDPNAAVRRPSINNSNKRPHGQYAHQDKINIARVNNFDLEGKETARRRKNKIHRMQVQSYAITSCTNVSKQTLLDGILQEFDLTDIQYVCVAREMSPTTNRPHLHVQIILNRAVNKHGFFLDKYSDGDFVEHGTFDRPDAQQNGMGSSAPTRPSAGAINTGMASPQLPPAKRKTVRAQAEERRQQKDVIADTALTIAETSVDKAMGFTRQVLPYEFLSRSENFQKSFTYVNKEAKGQHKRVEVEEFCWDISFPDCTPALHAAVTEWITNNFWNPNRPQCLVLIGLTGTGKTSFAKSLPGPYCYFKGRWSLDLWDDQARYLIFDDIPWDKFEDLNFPSKKDLLSANGAVSCTDKYKPTVTIKVKVPAIVLLNPGDEGSLTAPAVTQKERQHADYWSKRAVVYQMGPDEYFYKSTTSGVVASHETRQPLGHPDEFIDAQRRWLEARDRRRTAAATTVPPPPPPPPTATVTTNSQQEQPSSMVNSSNADQSDDNEYSYKRNVKSSDSTSENSTDSPMSIDELRLGELDEFDPMIEHNKILSNISF</sequence>
<dbReference type="SUPFAM" id="SSF52540">
    <property type="entry name" value="P-loop containing nucleoside triphosphate hydrolases"/>
    <property type="match status" value="1"/>
</dbReference>
<feature type="region of interest" description="Disordered" evidence="1">
    <location>
        <begin position="172"/>
        <end position="224"/>
    </location>
</feature>
<comment type="caution">
    <text evidence="2">The sequence shown here is derived from an EMBL/GenBank/DDBJ whole genome shotgun (WGS) entry which is preliminary data.</text>
</comment>
<dbReference type="AlphaFoldDB" id="A0A819PFD0"/>
<dbReference type="InterPro" id="IPR027417">
    <property type="entry name" value="P-loop_NTPase"/>
</dbReference>
<name>A0A819PFD0_9BILA</name>
<proteinExistence type="predicted"/>
<dbReference type="Proteomes" id="UP000663868">
    <property type="component" value="Unassembled WGS sequence"/>
</dbReference>